<reference evidence="2" key="1">
    <citation type="journal article" date="2019" name="bioRxiv">
        <title>The Genome of the Zebra Mussel, Dreissena polymorpha: A Resource for Invasive Species Research.</title>
        <authorList>
            <person name="McCartney M.A."/>
            <person name="Auch B."/>
            <person name="Kono T."/>
            <person name="Mallez S."/>
            <person name="Zhang Y."/>
            <person name="Obille A."/>
            <person name="Becker A."/>
            <person name="Abrahante J.E."/>
            <person name="Garbe J."/>
            <person name="Badalamenti J.P."/>
            <person name="Herman A."/>
            <person name="Mangelson H."/>
            <person name="Liachko I."/>
            <person name="Sullivan S."/>
            <person name="Sone E.D."/>
            <person name="Koren S."/>
            <person name="Silverstein K.A.T."/>
            <person name="Beckman K.B."/>
            <person name="Gohl D.M."/>
        </authorList>
    </citation>
    <scope>NUCLEOTIDE SEQUENCE</scope>
    <source>
        <strain evidence="2">Duluth1</strain>
        <tissue evidence="2">Whole animal</tissue>
    </source>
</reference>
<feature type="compositionally biased region" description="Polar residues" evidence="1">
    <location>
        <begin position="771"/>
        <end position="782"/>
    </location>
</feature>
<evidence type="ECO:0000313" key="3">
    <source>
        <dbReference type="Proteomes" id="UP000828390"/>
    </source>
</evidence>
<evidence type="ECO:0000313" key="2">
    <source>
        <dbReference type="EMBL" id="KAH3886232.1"/>
    </source>
</evidence>
<feature type="region of interest" description="Disordered" evidence="1">
    <location>
        <begin position="504"/>
        <end position="577"/>
    </location>
</feature>
<accession>A0A9D4S1C8</accession>
<dbReference type="AlphaFoldDB" id="A0A9D4S1C8"/>
<dbReference type="GO" id="GO:0007099">
    <property type="term" value="P:centriole replication"/>
    <property type="evidence" value="ECO:0007669"/>
    <property type="project" value="InterPro"/>
</dbReference>
<protein>
    <submittedName>
        <fullName evidence="2">Uncharacterized protein</fullName>
    </submittedName>
</protein>
<name>A0A9D4S1C8_DREPO</name>
<feature type="compositionally biased region" description="Basic and acidic residues" evidence="1">
    <location>
        <begin position="229"/>
        <end position="240"/>
    </location>
</feature>
<organism evidence="2 3">
    <name type="scientific">Dreissena polymorpha</name>
    <name type="common">Zebra mussel</name>
    <name type="synonym">Mytilus polymorpha</name>
    <dbReference type="NCBI Taxonomy" id="45954"/>
    <lineage>
        <taxon>Eukaryota</taxon>
        <taxon>Metazoa</taxon>
        <taxon>Spiralia</taxon>
        <taxon>Lophotrochozoa</taxon>
        <taxon>Mollusca</taxon>
        <taxon>Bivalvia</taxon>
        <taxon>Autobranchia</taxon>
        <taxon>Heteroconchia</taxon>
        <taxon>Euheterodonta</taxon>
        <taxon>Imparidentia</taxon>
        <taxon>Neoheterodontei</taxon>
        <taxon>Myida</taxon>
        <taxon>Dreissenoidea</taxon>
        <taxon>Dreissenidae</taxon>
        <taxon>Dreissena</taxon>
    </lineage>
</organism>
<evidence type="ECO:0000256" key="1">
    <source>
        <dbReference type="SAM" id="MobiDB-lite"/>
    </source>
</evidence>
<dbReference type="EMBL" id="JAIWYP010000001">
    <property type="protein sequence ID" value="KAH3886232.1"/>
    <property type="molecule type" value="Genomic_DNA"/>
</dbReference>
<feature type="region of interest" description="Disordered" evidence="1">
    <location>
        <begin position="204"/>
        <end position="243"/>
    </location>
</feature>
<dbReference type="PANTHER" id="PTHR15732:SF4">
    <property type="entry name" value="PROTEIN MOONRAKER"/>
    <property type="match status" value="1"/>
</dbReference>
<feature type="region of interest" description="Disordered" evidence="1">
    <location>
        <begin position="912"/>
        <end position="937"/>
    </location>
</feature>
<sequence length="1090" mass="123648">MQNQMRFNLDIPLAASNIAARYHKPSPIIVERGGGISRVREFNGPVIHEGRQSAHSSITEDRMALAVRLAKRDFKKQKEQPSRARTPSPKASGSKVTKGGTQIVYTRAAQERAQRLEKKRADRNHLKVREQGWNAGIATTRSHTPPRSSQTNLPATTNSPPTRDTDRYPVSRGIPSEDPNAEIARLQREMEGYLQHIQVIEQKAMIDDTSAQPPKTRKKDGYLSDEEDPARRAVRQEEQATRSARQIYNLRQQVRALQDQITSRGNVKHTKKSQIMLRLAAAHRGAVRAIQGFVTQQLPLQDLRRGLPEGYQELSLLIRQLAMLSTQIRTEKDQSSVQADLVQMLDRVEELNKAWCAERVAGEEEEERRRKSPLGGQQKPAINAPQVQRQNIQTKRNFGKENKPKGLLKKHFFKANKGAHRSQRKVTPERQQVLQAGIQALLRDNALPKRPPAVAWDITADDSAVSEPANTSLILPKGLQYKRERALKSVALDVLDSHFADPTLSSSQKAVQQTEEYPRREPWKPGGSASNKSPSRNRSRQRSSSRDGNQSRPRSLSRDGNKAKERSRSMSPKSKHRAFLVQDMDTELMQELFPEGVDGQRSRGRSASPRSQRQSPTRSPATRSRYDGHRLQSRLERLQRNVKDATMVKERDVEVSQINMRQLLAEQAVQKGELNGEMLTEMLLNDLLYDTASELQSLEEGEGAGLEAAALQNNPTLENMYQRLEQMELEQLNIRQRWGTIHFEDERSSHVRTRQMERPQGLVAMEITRRAPSQSVGAQSSRAFDKPTDGPIVFTKSAPPVTYQHISKPLETGEDSEVYNSAALANPRFQYKMKLKISEATVKSIHSNLEKYERNLKKNSHQLQGNFDPWRLVEEVSDQILSECLKEIEHELDDIGENIVHQVCKSEFAIPESSHVPPSRTYPQPSVQDSQYEAEDEVVEEDIDKVYSESGANIYQIGDIQDLVANVRASDDRSLPHSRKEDSQLKSSEKPSKKEVTFDQEVTYDQESDYEDDDEEGSFNRGVVFDAAELDAVMDDGGPQDSARSVEEQYEEEEYEEDDDEDDDEEEEDEDVEQVSLIDSDDLQYSTDEA</sequence>
<dbReference type="Proteomes" id="UP000828390">
    <property type="component" value="Unassembled WGS sequence"/>
</dbReference>
<feature type="compositionally biased region" description="Polar residues" evidence="1">
    <location>
        <begin position="137"/>
        <end position="162"/>
    </location>
</feature>
<feature type="region of interest" description="Disordered" evidence="1">
    <location>
        <begin position="72"/>
        <end position="177"/>
    </location>
</feature>
<feature type="region of interest" description="Disordered" evidence="1">
    <location>
        <begin position="594"/>
        <end position="632"/>
    </location>
</feature>
<feature type="region of interest" description="Disordered" evidence="1">
    <location>
        <begin position="969"/>
        <end position="1090"/>
    </location>
</feature>
<feature type="compositionally biased region" description="Basic and acidic residues" evidence="1">
    <location>
        <begin position="72"/>
        <end position="82"/>
    </location>
</feature>
<dbReference type="InterPro" id="IPR031447">
    <property type="entry name" value="MNR"/>
</dbReference>
<feature type="compositionally biased region" description="Polar residues" evidence="1">
    <location>
        <begin position="504"/>
        <end position="515"/>
    </location>
</feature>
<dbReference type="PANTHER" id="PTHR15732">
    <property type="entry name" value="PROTEIN MOONRAKER"/>
    <property type="match status" value="1"/>
</dbReference>
<feature type="region of interest" description="Disordered" evidence="1">
    <location>
        <begin position="770"/>
        <end position="796"/>
    </location>
</feature>
<dbReference type="GO" id="GO:0071539">
    <property type="term" value="P:protein localization to centrosome"/>
    <property type="evidence" value="ECO:0007669"/>
    <property type="project" value="TreeGrafter"/>
</dbReference>
<feature type="compositionally biased region" description="Low complexity" evidence="1">
    <location>
        <begin position="605"/>
        <end position="621"/>
    </location>
</feature>
<comment type="caution">
    <text evidence="2">The sequence shown here is derived from an EMBL/GenBank/DDBJ whole genome shotgun (WGS) entry which is preliminary data.</text>
</comment>
<dbReference type="OrthoDB" id="10072648at2759"/>
<feature type="compositionally biased region" description="Acidic residues" evidence="1">
    <location>
        <begin position="1002"/>
        <end position="1017"/>
    </location>
</feature>
<reference evidence="2" key="2">
    <citation type="submission" date="2020-11" db="EMBL/GenBank/DDBJ databases">
        <authorList>
            <person name="McCartney M.A."/>
            <person name="Auch B."/>
            <person name="Kono T."/>
            <person name="Mallez S."/>
            <person name="Becker A."/>
            <person name="Gohl D.M."/>
            <person name="Silverstein K.A.T."/>
            <person name="Koren S."/>
            <person name="Bechman K.B."/>
            <person name="Herman A."/>
            <person name="Abrahante J.E."/>
            <person name="Garbe J."/>
        </authorList>
    </citation>
    <scope>NUCLEOTIDE SEQUENCE</scope>
    <source>
        <strain evidence="2">Duluth1</strain>
        <tissue evidence="2">Whole animal</tissue>
    </source>
</reference>
<gene>
    <name evidence="2" type="ORF">DPMN_010233</name>
</gene>
<feature type="compositionally biased region" description="Acidic residues" evidence="1">
    <location>
        <begin position="1048"/>
        <end position="1073"/>
    </location>
</feature>
<feature type="compositionally biased region" description="Polar residues" evidence="1">
    <location>
        <begin position="83"/>
        <end position="104"/>
    </location>
</feature>
<feature type="compositionally biased region" description="Basic and acidic residues" evidence="1">
    <location>
        <begin position="969"/>
        <end position="997"/>
    </location>
</feature>
<dbReference type="GO" id="GO:0034451">
    <property type="term" value="C:centriolar satellite"/>
    <property type="evidence" value="ECO:0007669"/>
    <property type="project" value="TreeGrafter"/>
</dbReference>
<feature type="compositionally biased region" description="Basic and acidic residues" evidence="1">
    <location>
        <begin position="556"/>
        <end position="568"/>
    </location>
</feature>
<feature type="compositionally biased region" description="Basic and acidic residues" evidence="1">
    <location>
        <begin position="109"/>
        <end position="130"/>
    </location>
</feature>
<feature type="compositionally biased region" description="Polar residues" evidence="1">
    <location>
        <begin position="921"/>
        <end position="931"/>
    </location>
</feature>
<feature type="region of interest" description="Disordered" evidence="1">
    <location>
        <begin position="360"/>
        <end position="386"/>
    </location>
</feature>
<dbReference type="Pfam" id="PF15718">
    <property type="entry name" value="MNR"/>
    <property type="match status" value="2"/>
</dbReference>
<proteinExistence type="predicted"/>
<keyword evidence="3" id="KW-1185">Reference proteome</keyword>